<feature type="region of interest" description="Disordered" evidence="1">
    <location>
        <begin position="1"/>
        <end position="40"/>
    </location>
</feature>
<proteinExistence type="predicted"/>
<evidence type="ECO:0000313" key="3">
    <source>
        <dbReference type="Proteomes" id="UP000035740"/>
    </source>
</evidence>
<keyword evidence="3" id="KW-1185">Reference proteome</keyword>
<dbReference type="AlphaFoldDB" id="A0A0J7YLI8"/>
<reference evidence="2 3" key="1">
    <citation type="journal article" date="2014" name="Nature">
        <title>The genome of the recently domesticated crop plant sugar beet (Beta vulgaris).</title>
        <authorList>
            <person name="Dohm J.C."/>
            <person name="Minoche A.E."/>
            <person name="Holtgrawe D."/>
            <person name="Capella-Gutierrez S."/>
            <person name="Zakrzewski F."/>
            <person name="Tafer H."/>
            <person name="Rupp O."/>
            <person name="Sorensen T.R."/>
            <person name="Stracke R."/>
            <person name="Reinhardt R."/>
            <person name="Goesmann A."/>
            <person name="Kraft T."/>
            <person name="Schulz B."/>
            <person name="Stadler P.F."/>
            <person name="Schmidt T."/>
            <person name="Gabaldon T."/>
            <person name="Lehrach H."/>
            <person name="Weisshaar B."/>
            <person name="Himmelbauer H."/>
        </authorList>
    </citation>
    <scope>NUCLEOTIDE SEQUENCE [LARGE SCALE GENOMIC DNA]</scope>
    <source>
        <tissue evidence="2">Taproot</tissue>
    </source>
</reference>
<dbReference type="EMBL" id="KQ128667">
    <property type="protein sequence ID" value="KMS64554.1"/>
    <property type="molecule type" value="Genomic_DNA"/>
</dbReference>
<sequence length="40" mass="4104">LPPSSGPAEDISLESEPLPHVTSEGGNDFSTVVPNLLSTL</sequence>
<gene>
    <name evidence="2" type="ORF">BVRB_019110</name>
</gene>
<dbReference type="Gramene" id="KMS64554">
    <property type="protein sequence ID" value="KMS64554"/>
    <property type="gene ID" value="BVRB_019110"/>
</dbReference>
<dbReference type="Proteomes" id="UP000035740">
    <property type="component" value="Unassembled WGS sequence"/>
</dbReference>
<protein>
    <submittedName>
        <fullName evidence="2">Uncharacterized protein</fullName>
    </submittedName>
</protein>
<name>A0A0J7YLI8_BETVV</name>
<feature type="compositionally biased region" description="Polar residues" evidence="1">
    <location>
        <begin position="24"/>
        <end position="40"/>
    </location>
</feature>
<accession>A0A0J7YLI8</accession>
<organism evidence="2 3">
    <name type="scientific">Beta vulgaris subsp. vulgaris</name>
    <name type="common">Beet</name>
    <dbReference type="NCBI Taxonomy" id="3555"/>
    <lineage>
        <taxon>Eukaryota</taxon>
        <taxon>Viridiplantae</taxon>
        <taxon>Streptophyta</taxon>
        <taxon>Embryophyta</taxon>
        <taxon>Tracheophyta</taxon>
        <taxon>Spermatophyta</taxon>
        <taxon>Magnoliopsida</taxon>
        <taxon>eudicotyledons</taxon>
        <taxon>Gunneridae</taxon>
        <taxon>Pentapetalae</taxon>
        <taxon>Caryophyllales</taxon>
        <taxon>Chenopodiaceae</taxon>
        <taxon>Betoideae</taxon>
        <taxon>Beta</taxon>
    </lineage>
</organism>
<evidence type="ECO:0000313" key="2">
    <source>
        <dbReference type="EMBL" id="KMS64554.1"/>
    </source>
</evidence>
<evidence type="ECO:0000256" key="1">
    <source>
        <dbReference type="SAM" id="MobiDB-lite"/>
    </source>
</evidence>
<dbReference type="ExpressionAtlas" id="A0A0J7YLI8">
    <property type="expression patterns" value="baseline and differential"/>
</dbReference>
<feature type="non-terminal residue" evidence="2">
    <location>
        <position position="1"/>
    </location>
</feature>